<gene>
    <name evidence="2" type="ORF">NPIL_564371</name>
</gene>
<feature type="compositionally biased region" description="Polar residues" evidence="1">
    <location>
        <begin position="20"/>
        <end position="30"/>
    </location>
</feature>
<dbReference type="AlphaFoldDB" id="A0A8X6U3X2"/>
<dbReference type="EMBL" id="BMAW01022663">
    <property type="protein sequence ID" value="GFT78867.1"/>
    <property type="molecule type" value="Genomic_DNA"/>
</dbReference>
<keyword evidence="3" id="KW-1185">Reference proteome</keyword>
<name>A0A8X6U3X2_NEPPI</name>
<evidence type="ECO:0000313" key="3">
    <source>
        <dbReference type="Proteomes" id="UP000887013"/>
    </source>
</evidence>
<accession>A0A8X6U3X2</accession>
<organism evidence="2 3">
    <name type="scientific">Nephila pilipes</name>
    <name type="common">Giant wood spider</name>
    <name type="synonym">Nephila maculata</name>
    <dbReference type="NCBI Taxonomy" id="299642"/>
    <lineage>
        <taxon>Eukaryota</taxon>
        <taxon>Metazoa</taxon>
        <taxon>Ecdysozoa</taxon>
        <taxon>Arthropoda</taxon>
        <taxon>Chelicerata</taxon>
        <taxon>Arachnida</taxon>
        <taxon>Araneae</taxon>
        <taxon>Araneomorphae</taxon>
        <taxon>Entelegynae</taxon>
        <taxon>Araneoidea</taxon>
        <taxon>Nephilidae</taxon>
        <taxon>Nephila</taxon>
    </lineage>
</organism>
<reference evidence="2" key="1">
    <citation type="submission" date="2020-08" db="EMBL/GenBank/DDBJ databases">
        <title>Multicomponent nature underlies the extraordinary mechanical properties of spider dragline silk.</title>
        <authorList>
            <person name="Kono N."/>
            <person name="Nakamura H."/>
            <person name="Mori M."/>
            <person name="Yoshida Y."/>
            <person name="Ohtoshi R."/>
            <person name="Malay A.D."/>
            <person name="Moran D.A.P."/>
            <person name="Tomita M."/>
            <person name="Numata K."/>
            <person name="Arakawa K."/>
        </authorList>
    </citation>
    <scope>NUCLEOTIDE SEQUENCE</scope>
</reference>
<proteinExistence type="predicted"/>
<protein>
    <submittedName>
        <fullName evidence="2">Uncharacterized protein</fullName>
    </submittedName>
</protein>
<dbReference type="Proteomes" id="UP000887013">
    <property type="component" value="Unassembled WGS sequence"/>
</dbReference>
<evidence type="ECO:0000256" key="1">
    <source>
        <dbReference type="SAM" id="MobiDB-lite"/>
    </source>
</evidence>
<feature type="region of interest" description="Disordered" evidence="1">
    <location>
        <begin position="16"/>
        <end position="35"/>
    </location>
</feature>
<comment type="caution">
    <text evidence="2">The sequence shown here is derived from an EMBL/GenBank/DDBJ whole genome shotgun (WGS) entry which is preliminary data.</text>
</comment>
<evidence type="ECO:0000313" key="2">
    <source>
        <dbReference type="EMBL" id="GFT78867.1"/>
    </source>
</evidence>
<sequence length="146" mass="16679">MGVCYGVHEKRRQHKCSANAHRTSPLSSPSDAKEKEKKVARTQICEWGGVLFHLNCPSHPLIWKPRALRMDEMEYFSMVGYHRVFSGIRALRRIFVEEAAQEIRRSMERTRSTNGDVTNRYAGRLPFSSADPQLFDGGVTTIPEGR</sequence>
<dbReference type="OrthoDB" id="10489311at2759"/>